<protein>
    <recommendedName>
        <fullName evidence="15">Alkaline ceramidase</fullName>
        <ecNumber evidence="15">3.5.1.-</ecNumber>
    </recommendedName>
</protein>
<comment type="catalytic activity">
    <reaction evidence="10">
        <text>N-(9Z-octadecenoyl)-sphing-4-enine + H2O = sphing-4-enine + (9Z)-octadecenoate</text>
        <dbReference type="Rhea" id="RHEA:41299"/>
        <dbReference type="ChEBI" id="CHEBI:15377"/>
        <dbReference type="ChEBI" id="CHEBI:30823"/>
        <dbReference type="ChEBI" id="CHEBI:57756"/>
        <dbReference type="ChEBI" id="CHEBI:77996"/>
    </reaction>
    <physiologicalReaction direction="left-to-right" evidence="10">
        <dbReference type="Rhea" id="RHEA:41300"/>
    </physiologicalReaction>
</comment>
<organism evidence="16 17">
    <name type="scientific">Salvator merianae</name>
    <name type="common">Argentine black and white tegu</name>
    <name type="synonym">Tupinambis merianae</name>
    <dbReference type="NCBI Taxonomy" id="96440"/>
    <lineage>
        <taxon>Eukaryota</taxon>
        <taxon>Metazoa</taxon>
        <taxon>Chordata</taxon>
        <taxon>Craniata</taxon>
        <taxon>Vertebrata</taxon>
        <taxon>Euteleostomi</taxon>
        <taxon>Lepidosauria</taxon>
        <taxon>Squamata</taxon>
        <taxon>Bifurcata</taxon>
        <taxon>Unidentata</taxon>
        <taxon>Episquamata</taxon>
        <taxon>Laterata</taxon>
        <taxon>Teiioidea</taxon>
        <taxon>Teiidae</taxon>
        <taxon>Salvator</taxon>
    </lineage>
</organism>
<feature type="binding site" evidence="13">
    <location>
        <position position="18"/>
    </location>
    <ligand>
        <name>Ca(2+)</name>
        <dbReference type="ChEBI" id="CHEBI:29108"/>
    </ligand>
</feature>
<evidence type="ECO:0000313" key="16">
    <source>
        <dbReference type="Ensembl" id="ENSSMRP00000025232.1"/>
    </source>
</evidence>
<dbReference type="PANTHER" id="PTHR46139:SF2">
    <property type="entry name" value="ALKALINE CERAMIDASE 1"/>
    <property type="match status" value="1"/>
</dbReference>
<feature type="transmembrane region" description="Helical" evidence="15">
    <location>
        <begin position="78"/>
        <end position="95"/>
    </location>
</feature>
<evidence type="ECO:0000256" key="3">
    <source>
        <dbReference type="ARBA" id="ARBA00004991"/>
    </source>
</evidence>
<dbReference type="OMA" id="NYKHSEH"/>
<feature type="transmembrane region" description="Helical" evidence="15">
    <location>
        <begin position="165"/>
        <end position="185"/>
    </location>
</feature>
<comment type="pathway">
    <text evidence="2">Lipid metabolism; sphingolipid metabolism.</text>
</comment>
<sequence length="222" mass="26473">MRNIFAYQSAEIDWCEGNFEHSKYIAEFYNTVKFPGRHSSYAGQLLDELSILWTLSLCYAFWFPEHYFPPFTKNRKQFIWMVLFVSICSTLMSFVKPALNAYALNSVALHFFYIVIKEFRKLKNTRVLRLGGVMTMWWALAISCWLVDKFFCSFCQRVNFCYLHSLWHCFMAIALMHCTPFVIYFDVYFTDPSMDPYVAYWPSEKSPLSLPYIKLQNAQKWH</sequence>
<comment type="function">
    <text evidence="15">Hydrolyzes the sphingolipid ceramide into sphingosine and free fatty acid.</text>
</comment>
<dbReference type="GO" id="GO:0046872">
    <property type="term" value="F:metal ion binding"/>
    <property type="evidence" value="ECO:0007669"/>
    <property type="project" value="UniProtKB-KW"/>
</dbReference>
<dbReference type="Ensembl" id="ENSSMRT00000029546.1">
    <property type="protein sequence ID" value="ENSSMRP00000025232.1"/>
    <property type="gene ID" value="ENSSMRG00000019527.1"/>
</dbReference>
<proteinExistence type="inferred from homology"/>
<accession>A0A8D0E3A0</accession>
<dbReference type="GO" id="GO:0017040">
    <property type="term" value="F:N-acylsphingosine amidohydrolase activity"/>
    <property type="evidence" value="ECO:0007669"/>
    <property type="project" value="UniProtKB-EC"/>
</dbReference>
<keyword evidence="6 15" id="KW-0378">Hydrolase</keyword>
<evidence type="ECO:0000256" key="4">
    <source>
        <dbReference type="ARBA" id="ARBA00009780"/>
    </source>
</evidence>
<name>A0A8D0E3A0_SALMN</name>
<feature type="binding site" evidence="13">
    <location>
        <position position="13"/>
    </location>
    <ligand>
        <name>Ca(2+)</name>
        <dbReference type="ChEBI" id="CHEBI:29108"/>
    </ligand>
</feature>
<feature type="transmembrane region" description="Helical" evidence="15">
    <location>
        <begin position="101"/>
        <end position="116"/>
    </location>
</feature>
<comment type="catalytic activity">
    <reaction evidence="11">
        <text>an N-acylsphing-4-enine + H2O = sphing-4-enine + a fatty acid</text>
        <dbReference type="Rhea" id="RHEA:20856"/>
        <dbReference type="ChEBI" id="CHEBI:15377"/>
        <dbReference type="ChEBI" id="CHEBI:28868"/>
        <dbReference type="ChEBI" id="CHEBI:52639"/>
        <dbReference type="ChEBI" id="CHEBI:57756"/>
        <dbReference type="EC" id="3.5.1.23"/>
    </reaction>
    <physiologicalReaction direction="left-to-right" evidence="11">
        <dbReference type="Rhea" id="RHEA:20857"/>
    </physiologicalReaction>
</comment>
<dbReference type="AlphaFoldDB" id="A0A8D0E3A0"/>
<dbReference type="InterPro" id="IPR008901">
    <property type="entry name" value="ACER"/>
</dbReference>
<comment type="cofactor">
    <cofactor evidence="14">
        <name>Zn(2+)</name>
        <dbReference type="ChEBI" id="CHEBI:29105"/>
    </cofactor>
</comment>
<keyword evidence="5 15" id="KW-0812">Transmembrane</keyword>
<dbReference type="GO" id="GO:0046514">
    <property type="term" value="P:ceramide catabolic process"/>
    <property type="evidence" value="ECO:0007669"/>
    <property type="project" value="Ensembl"/>
</dbReference>
<evidence type="ECO:0000313" key="17">
    <source>
        <dbReference type="Proteomes" id="UP000694421"/>
    </source>
</evidence>
<keyword evidence="9 15" id="KW-0472">Membrane</keyword>
<dbReference type="GO" id="GO:0010446">
    <property type="term" value="P:response to alkaline pH"/>
    <property type="evidence" value="ECO:0007669"/>
    <property type="project" value="Ensembl"/>
</dbReference>
<comment type="catalytic activity">
    <reaction evidence="12">
        <text>an N-acylsphinganine + H2O = sphinganine + a fatty acid</text>
        <dbReference type="Rhea" id="RHEA:33551"/>
        <dbReference type="ChEBI" id="CHEBI:15377"/>
        <dbReference type="ChEBI" id="CHEBI:28868"/>
        <dbReference type="ChEBI" id="CHEBI:31488"/>
        <dbReference type="ChEBI" id="CHEBI:57817"/>
    </reaction>
    <physiologicalReaction direction="left-to-right" evidence="12">
        <dbReference type="Rhea" id="RHEA:33552"/>
    </physiologicalReaction>
</comment>
<dbReference type="GeneTree" id="ENSGT00730000110920"/>
<dbReference type="Proteomes" id="UP000694421">
    <property type="component" value="Unplaced"/>
</dbReference>
<keyword evidence="7" id="KW-0746">Sphingolipid metabolism</keyword>
<evidence type="ECO:0000256" key="8">
    <source>
        <dbReference type="ARBA" id="ARBA00022989"/>
    </source>
</evidence>
<comment type="caution">
    <text evidence="15">Lacks conserved residue(s) required for the propagation of feature annotation.</text>
</comment>
<reference evidence="16" key="2">
    <citation type="submission" date="2025-09" db="UniProtKB">
        <authorList>
            <consortium name="Ensembl"/>
        </authorList>
    </citation>
    <scope>IDENTIFICATION</scope>
</reference>
<evidence type="ECO:0000256" key="15">
    <source>
        <dbReference type="RuleBase" id="RU364079"/>
    </source>
</evidence>
<keyword evidence="14" id="KW-0862">Zinc</keyword>
<evidence type="ECO:0000256" key="14">
    <source>
        <dbReference type="PIRSR" id="PIRSR608901-2"/>
    </source>
</evidence>
<evidence type="ECO:0000256" key="11">
    <source>
        <dbReference type="ARBA" id="ARBA00048323"/>
    </source>
</evidence>
<evidence type="ECO:0000256" key="1">
    <source>
        <dbReference type="ARBA" id="ARBA00004141"/>
    </source>
</evidence>
<evidence type="ECO:0000256" key="13">
    <source>
        <dbReference type="PIRSR" id="PIRSR608901-1"/>
    </source>
</evidence>
<dbReference type="GO" id="GO:0030216">
    <property type="term" value="P:keratinocyte differentiation"/>
    <property type="evidence" value="ECO:0007669"/>
    <property type="project" value="Ensembl"/>
</dbReference>
<dbReference type="GO" id="GO:0016020">
    <property type="term" value="C:membrane"/>
    <property type="evidence" value="ECO:0007669"/>
    <property type="project" value="UniProtKB-SubCell"/>
</dbReference>
<evidence type="ECO:0000256" key="5">
    <source>
        <dbReference type="ARBA" id="ARBA00022692"/>
    </source>
</evidence>
<comment type="subcellular location">
    <subcellularLocation>
        <location evidence="1">Membrane</location>
        <topology evidence="1">Multi-pass membrane protein</topology>
    </subcellularLocation>
</comment>
<evidence type="ECO:0000256" key="12">
    <source>
        <dbReference type="ARBA" id="ARBA00049511"/>
    </source>
</evidence>
<feature type="binding site" evidence="14">
    <location>
        <position position="168"/>
    </location>
    <ligand>
        <name>Zn(2+)</name>
        <dbReference type="ChEBI" id="CHEBI:29105"/>
        <note>catalytic</note>
    </ligand>
</feature>
<dbReference type="GO" id="GO:0046512">
    <property type="term" value="P:sphingosine biosynthetic process"/>
    <property type="evidence" value="ECO:0007669"/>
    <property type="project" value="Ensembl"/>
</dbReference>
<dbReference type="UniPathway" id="UPA00222"/>
<dbReference type="EC" id="3.5.1.-" evidence="15"/>
<keyword evidence="17" id="KW-1185">Reference proteome</keyword>
<keyword evidence="13" id="KW-0479">Metal-binding</keyword>
<reference evidence="16" key="1">
    <citation type="submission" date="2025-08" db="UniProtKB">
        <authorList>
            <consortium name="Ensembl"/>
        </authorList>
    </citation>
    <scope>IDENTIFICATION</scope>
</reference>
<feature type="binding site" evidence="13">
    <location>
        <position position="16"/>
    </location>
    <ligand>
        <name>Ca(2+)</name>
        <dbReference type="ChEBI" id="CHEBI:29108"/>
    </ligand>
</feature>
<feature type="transmembrane region" description="Helical" evidence="15">
    <location>
        <begin position="128"/>
        <end position="145"/>
    </location>
</feature>
<evidence type="ECO:0000256" key="10">
    <source>
        <dbReference type="ARBA" id="ARBA00047401"/>
    </source>
</evidence>
<feature type="binding site" evidence="13">
    <location>
        <position position="14"/>
    </location>
    <ligand>
        <name>Ca(2+)</name>
        <dbReference type="ChEBI" id="CHEBI:29108"/>
    </ligand>
</feature>
<dbReference type="Pfam" id="PF05875">
    <property type="entry name" value="Ceramidase"/>
    <property type="match status" value="2"/>
</dbReference>
<dbReference type="GO" id="GO:0071277">
    <property type="term" value="P:cellular response to calcium ion"/>
    <property type="evidence" value="ECO:0007669"/>
    <property type="project" value="Ensembl"/>
</dbReference>
<keyword evidence="15" id="KW-0443">Lipid metabolism</keyword>
<feature type="binding site" evidence="14">
    <location>
        <position position="164"/>
    </location>
    <ligand>
        <name>Zn(2+)</name>
        <dbReference type="ChEBI" id="CHEBI:29105"/>
        <note>catalytic</note>
    </ligand>
</feature>
<dbReference type="GO" id="GO:0005783">
    <property type="term" value="C:endoplasmic reticulum"/>
    <property type="evidence" value="ECO:0007669"/>
    <property type="project" value="Ensembl"/>
</dbReference>
<comment type="similarity">
    <text evidence="4 15">Belongs to the alkaline ceramidase family.</text>
</comment>
<evidence type="ECO:0000256" key="6">
    <source>
        <dbReference type="ARBA" id="ARBA00022801"/>
    </source>
</evidence>
<keyword evidence="13" id="KW-0106">Calcium</keyword>
<keyword evidence="8 15" id="KW-1133">Transmembrane helix</keyword>
<comment type="pathway">
    <text evidence="3">Sphingolipid metabolism.</text>
</comment>
<evidence type="ECO:0000256" key="9">
    <source>
        <dbReference type="ARBA" id="ARBA00023136"/>
    </source>
</evidence>
<feature type="binding site" evidence="13">
    <location>
        <position position="27"/>
    </location>
    <ligand>
        <name>Ca(2+)</name>
        <dbReference type="ChEBI" id="CHEBI:29108"/>
    </ligand>
</feature>
<evidence type="ECO:0000256" key="7">
    <source>
        <dbReference type="ARBA" id="ARBA00022919"/>
    </source>
</evidence>
<dbReference type="PANTHER" id="PTHR46139">
    <property type="entry name" value="ALKALINE CERAMIDASE"/>
    <property type="match status" value="1"/>
</dbReference>
<evidence type="ECO:0000256" key="2">
    <source>
        <dbReference type="ARBA" id="ARBA00004760"/>
    </source>
</evidence>